<dbReference type="EMBL" id="LR593886">
    <property type="protein sequence ID" value="VTS03289.1"/>
    <property type="molecule type" value="Genomic_DNA"/>
</dbReference>
<gene>
    <name evidence="1" type="ORF">SOIL9_72330</name>
</gene>
<organism evidence="1 2">
    <name type="scientific">Gemmata massiliana</name>
    <dbReference type="NCBI Taxonomy" id="1210884"/>
    <lineage>
        <taxon>Bacteria</taxon>
        <taxon>Pseudomonadati</taxon>
        <taxon>Planctomycetota</taxon>
        <taxon>Planctomycetia</taxon>
        <taxon>Gemmatales</taxon>
        <taxon>Gemmataceae</taxon>
        <taxon>Gemmata</taxon>
    </lineage>
</organism>
<name>A0A6P2DPJ2_9BACT</name>
<evidence type="ECO:0000313" key="2">
    <source>
        <dbReference type="Proteomes" id="UP000464178"/>
    </source>
</evidence>
<keyword evidence="2" id="KW-1185">Reference proteome</keyword>
<dbReference type="AlphaFoldDB" id="A0A6P2DPJ2"/>
<evidence type="ECO:0000313" key="1">
    <source>
        <dbReference type="EMBL" id="VTS03289.1"/>
    </source>
</evidence>
<reference evidence="1 2" key="1">
    <citation type="submission" date="2019-05" db="EMBL/GenBank/DDBJ databases">
        <authorList>
            <consortium name="Science for Life Laboratories"/>
        </authorList>
    </citation>
    <scope>NUCLEOTIDE SEQUENCE [LARGE SCALE GENOMIC DNA]</scope>
    <source>
        <strain evidence="1">Soil9</strain>
    </source>
</reference>
<protein>
    <submittedName>
        <fullName evidence="1">Uncharacterized protein</fullName>
    </submittedName>
</protein>
<dbReference type="KEGG" id="gms:SOIL9_72330"/>
<dbReference type="RefSeq" id="WP_162672983.1">
    <property type="nucleotide sequence ID" value="NZ_LR593886.1"/>
</dbReference>
<accession>A0A6P2DPJ2</accession>
<proteinExistence type="predicted"/>
<dbReference type="Proteomes" id="UP000464178">
    <property type="component" value="Chromosome"/>
</dbReference>
<sequence>MIASYDQAKKAQPVARALFSKFAPVRTVSIVRVPDGFGLRVDVQENLPSGTQAPESVEGVPVEVSVRDDEIEAQGEV</sequence>